<evidence type="ECO:0008006" key="3">
    <source>
        <dbReference type="Google" id="ProtNLM"/>
    </source>
</evidence>
<name>A0A084H144_METID</name>
<sequence length="102" mass="11957">MGISLFAERPQTYEVTIFQTPEYGQKIGYQEVYRMNLEAAGHIDAMHLIFGMFNVKDRVPKDYKARFIATGDILLIDERKRGQTFYKLFSGGWKKISRMQVR</sequence>
<dbReference type="RefSeq" id="WP_029280763.1">
    <property type="nucleotide sequence ID" value="NZ_JNVC02000002.1"/>
</dbReference>
<evidence type="ECO:0000313" key="2">
    <source>
        <dbReference type="Proteomes" id="UP000028549"/>
    </source>
</evidence>
<gene>
    <name evidence="1" type="ORF">GS18_0206805</name>
</gene>
<keyword evidence="2" id="KW-1185">Reference proteome</keyword>
<protein>
    <recommendedName>
        <fullName evidence="3">YodL-like protein</fullName>
    </recommendedName>
</protein>
<organism evidence="1 2">
    <name type="scientific">Metabacillus indicus</name>
    <name type="common">Bacillus indicus</name>
    <dbReference type="NCBI Taxonomy" id="246786"/>
    <lineage>
        <taxon>Bacteria</taxon>
        <taxon>Bacillati</taxon>
        <taxon>Bacillota</taxon>
        <taxon>Bacilli</taxon>
        <taxon>Bacillales</taxon>
        <taxon>Bacillaceae</taxon>
        <taxon>Metabacillus</taxon>
    </lineage>
</organism>
<dbReference type="STRING" id="246786.GS18_0206805"/>
<proteinExistence type="predicted"/>
<evidence type="ECO:0000313" key="1">
    <source>
        <dbReference type="EMBL" id="KEZ53306.1"/>
    </source>
</evidence>
<dbReference type="EMBL" id="JNVC02000002">
    <property type="protein sequence ID" value="KEZ53306.1"/>
    <property type="molecule type" value="Genomic_DNA"/>
</dbReference>
<reference evidence="1 2" key="1">
    <citation type="journal article" date="2005" name="Int. J. Syst. Evol. Microbiol.">
        <title>Bacillus cibi sp. nov., isolated from jeotgal, a traditional Korean fermented seafood.</title>
        <authorList>
            <person name="Yoon J.H."/>
            <person name="Lee C.H."/>
            <person name="Oh T.K."/>
        </authorList>
    </citation>
    <scope>NUCLEOTIDE SEQUENCE [LARGE SCALE GENOMIC DNA]</scope>
    <source>
        <strain evidence="1 2">DSM 16189</strain>
    </source>
</reference>
<accession>A0A084H144</accession>
<dbReference type="AlphaFoldDB" id="A0A084H144"/>
<comment type="caution">
    <text evidence="1">The sequence shown here is derived from an EMBL/GenBank/DDBJ whole genome shotgun (WGS) entry which is preliminary data.</text>
</comment>
<dbReference type="OrthoDB" id="2894333at2"/>
<dbReference type="Proteomes" id="UP000028549">
    <property type="component" value="Unassembled WGS sequence"/>
</dbReference>